<organism evidence="4 5">
    <name type="scientific">Emiliania huxleyi (strain CCMP1516)</name>
    <dbReference type="NCBI Taxonomy" id="280463"/>
    <lineage>
        <taxon>Eukaryota</taxon>
        <taxon>Haptista</taxon>
        <taxon>Haptophyta</taxon>
        <taxon>Prymnesiophyceae</taxon>
        <taxon>Isochrysidales</taxon>
        <taxon>Noelaerhabdaceae</taxon>
        <taxon>Emiliania</taxon>
    </lineage>
</organism>
<feature type="domain" description="D-serine dehydratase-like" evidence="3">
    <location>
        <begin position="256"/>
        <end position="363"/>
    </location>
</feature>
<evidence type="ECO:0000256" key="1">
    <source>
        <dbReference type="ARBA" id="ARBA00005323"/>
    </source>
</evidence>
<dbReference type="PANTHER" id="PTHR28004">
    <property type="entry name" value="ZGC:162816-RELATED"/>
    <property type="match status" value="1"/>
</dbReference>
<evidence type="ECO:0000313" key="4">
    <source>
        <dbReference type="EnsemblProtists" id="EOD35880"/>
    </source>
</evidence>
<dbReference type="GeneID" id="17281151"/>
<accession>A0A0D3KJE5</accession>
<proteinExistence type="inferred from homology"/>
<keyword evidence="2" id="KW-0456">Lyase</keyword>
<dbReference type="Proteomes" id="UP000013827">
    <property type="component" value="Unassembled WGS sequence"/>
</dbReference>
<dbReference type="KEGG" id="ehx:EMIHUDRAFT_42598"/>
<dbReference type="Pfam" id="PF14031">
    <property type="entry name" value="D-ser_dehydrat"/>
    <property type="match status" value="1"/>
</dbReference>
<dbReference type="InterPro" id="IPR026956">
    <property type="entry name" value="D-ser_dehydrat-like_dom"/>
</dbReference>
<sequence length="379" mass="41008">VEDLRTPCLICCRATLEKNAATMRERAAALGVALRPHFKTVKTLEAAEIATDGERRRITVSTLAEASFLADGGFDDILYAVPLTPDKVDDVLALHSRLERFTVMVDHADQVSALLARTELLRTPLRVVLGVDCGYHRDGCDPHDPASVALVRTLCDAAAVRFDGLYTHGGLSSAEIVAVGEAERDVTTRFAESLRASGIEVPTIGVGSTPTCSVPPPHLAGVDEWHPGNFFAGAEARRRPVYSENEPPPFRWLLNQVLTRVVGHYPKSNTLLIDCGWTGASAQGKESGTAACRDLGQSRSGYGCFPLNPELRIANLKQECGEVTSVDGAPLDFRRYPIGALLRIAPHHSCASTHQHRSVNVLGADGDTVVEEWKICKGW</sequence>
<evidence type="ECO:0000313" key="5">
    <source>
        <dbReference type="Proteomes" id="UP000013827"/>
    </source>
</evidence>
<dbReference type="Gene3D" id="3.20.20.10">
    <property type="entry name" value="Alanine racemase"/>
    <property type="match status" value="1"/>
</dbReference>
<dbReference type="InterPro" id="IPR051466">
    <property type="entry name" value="D-amino_acid_metab_enzyme"/>
</dbReference>
<dbReference type="STRING" id="2903.R1FA85"/>
<dbReference type="Gene3D" id="2.40.37.20">
    <property type="entry name" value="D-serine dehydratase-like domain"/>
    <property type="match status" value="1"/>
</dbReference>
<dbReference type="PANTHER" id="PTHR28004:SF2">
    <property type="entry name" value="D-SERINE DEHYDRATASE"/>
    <property type="match status" value="1"/>
</dbReference>
<dbReference type="SMART" id="SM01119">
    <property type="entry name" value="D-ser_dehydrat"/>
    <property type="match status" value="1"/>
</dbReference>
<dbReference type="RefSeq" id="XP_005788309.1">
    <property type="nucleotide sequence ID" value="XM_005788252.1"/>
</dbReference>
<name>A0A0D3KJE5_EMIH1</name>
<comment type="similarity">
    <text evidence="1">Belongs to the DSD1 family.</text>
</comment>
<dbReference type="PaxDb" id="2903-EOD35880"/>
<dbReference type="InterPro" id="IPR001608">
    <property type="entry name" value="Ala_racemase_N"/>
</dbReference>
<dbReference type="InterPro" id="IPR042208">
    <property type="entry name" value="D-ser_dehydrat-like_sf"/>
</dbReference>
<dbReference type="AlphaFoldDB" id="A0A0D3KJE5"/>
<dbReference type="eggNOG" id="ENOG502QRZ0">
    <property type="taxonomic scope" value="Eukaryota"/>
</dbReference>
<reference evidence="4" key="2">
    <citation type="submission" date="2024-10" db="UniProtKB">
        <authorList>
            <consortium name="EnsemblProtists"/>
        </authorList>
    </citation>
    <scope>IDENTIFICATION</scope>
</reference>
<dbReference type="HOGENOM" id="CLU_031639_2_2_1"/>
<reference evidence="5" key="1">
    <citation type="journal article" date="2013" name="Nature">
        <title>Pan genome of the phytoplankton Emiliania underpins its global distribution.</title>
        <authorList>
            <person name="Read B.A."/>
            <person name="Kegel J."/>
            <person name="Klute M.J."/>
            <person name="Kuo A."/>
            <person name="Lefebvre S.C."/>
            <person name="Maumus F."/>
            <person name="Mayer C."/>
            <person name="Miller J."/>
            <person name="Monier A."/>
            <person name="Salamov A."/>
            <person name="Young J."/>
            <person name="Aguilar M."/>
            <person name="Claverie J.M."/>
            <person name="Frickenhaus S."/>
            <person name="Gonzalez K."/>
            <person name="Herman E.K."/>
            <person name="Lin Y.C."/>
            <person name="Napier J."/>
            <person name="Ogata H."/>
            <person name="Sarno A.F."/>
            <person name="Shmutz J."/>
            <person name="Schroeder D."/>
            <person name="de Vargas C."/>
            <person name="Verret F."/>
            <person name="von Dassow P."/>
            <person name="Valentin K."/>
            <person name="Van de Peer Y."/>
            <person name="Wheeler G."/>
            <person name="Dacks J.B."/>
            <person name="Delwiche C.F."/>
            <person name="Dyhrman S.T."/>
            <person name="Glockner G."/>
            <person name="John U."/>
            <person name="Richards T."/>
            <person name="Worden A.Z."/>
            <person name="Zhang X."/>
            <person name="Grigoriev I.V."/>
            <person name="Allen A.E."/>
            <person name="Bidle K."/>
            <person name="Borodovsky M."/>
            <person name="Bowler C."/>
            <person name="Brownlee C."/>
            <person name="Cock J.M."/>
            <person name="Elias M."/>
            <person name="Gladyshev V.N."/>
            <person name="Groth M."/>
            <person name="Guda C."/>
            <person name="Hadaegh A."/>
            <person name="Iglesias-Rodriguez M.D."/>
            <person name="Jenkins J."/>
            <person name="Jones B.M."/>
            <person name="Lawson T."/>
            <person name="Leese F."/>
            <person name="Lindquist E."/>
            <person name="Lobanov A."/>
            <person name="Lomsadze A."/>
            <person name="Malik S.B."/>
            <person name="Marsh M.E."/>
            <person name="Mackinder L."/>
            <person name="Mock T."/>
            <person name="Mueller-Roeber B."/>
            <person name="Pagarete A."/>
            <person name="Parker M."/>
            <person name="Probert I."/>
            <person name="Quesneville H."/>
            <person name="Raines C."/>
            <person name="Rensing S.A."/>
            <person name="Riano-Pachon D.M."/>
            <person name="Richier S."/>
            <person name="Rokitta S."/>
            <person name="Shiraiwa Y."/>
            <person name="Soanes D.M."/>
            <person name="van der Giezen M."/>
            <person name="Wahlund T.M."/>
            <person name="Williams B."/>
            <person name="Wilson W."/>
            <person name="Wolfe G."/>
            <person name="Wurch L.L."/>
        </authorList>
    </citation>
    <scope>NUCLEOTIDE SEQUENCE</scope>
</reference>
<evidence type="ECO:0000259" key="3">
    <source>
        <dbReference type="SMART" id="SM01119"/>
    </source>
</evidence>
<dbReference type="GO" id="GO:0036088">
    <property type="term" value="P:D-serine catabolic process"/>
    <property type="evidence" value="ECO:0007669"/>
    <property type="project" value="TreeGrafter"/>
</dbReference>
<protein>
    <recommendedName>
        <fullName evidence="3">D-serine dehydratase-like domain-containing protein</fullName>
    </recommendedName>
</protein>
<keyword evidence="5" id="KW-1185">Reference proteome</keyword>
<dbReference type="SUPFAM" id="SSF51419">
    <property type="entry name" value="PLP-binding barrel"/>
    <property type="match status" value="1"/>
</dbReference>
<dbReference type="GO" id="GO:0008721">
    <property type="term" value="F:D-serine ammonia-lyase activity"/>
    <property type="evidence" value="ECO:0007669"/>
    <property type="project" value="TreeGrafter"/>
</dbReference>
<dbReference type="EnsemblProtists" id="EOD35880">
    <property type="protein sequence ID" value="EOD35880"/>
    <property type="gene ID" value="EMIHUDRAFT_42598"/>
</dbReference>
<dbReference type="InterPro" id="IPR029066">
    <property type="entry name" value="PLP-binding_barrel"/>
</dbReference>
<dbReference type="Pfam" id="PF01168">
    <property type="entry name" value="Ala_racemase_N"/>
    <property type="match status" value="1"/>
</dbReference>
<evidence type="ECO:0000256" key="2">
    <source>
        <dbReference type="ARBA" id="ARBA00023239"/>
    </source>
</evidence>